<proteinExistence type="inferred from homology"/>
<evidence type="ECO:0000256" key="3">
    <source>
        <dbReference type="ARBA" id="ARBA00010769"/>
    </source>
</evidence>
<feature type="region of interest" description="Disordered" evidence="21">
    <location>
        <begin position="2864"/>
        <end position="2899"/>
    </location>
</feature>
<evidence type="ECO:0000259" key="23">
    <source>
        <dbReference type="PROSITE" id="PS51189"/>
    </source>
</evidence>
<dbReference type="PANTHER" id="PTHR37079">
    <property type="entry name" value="SERINE/THREONINE-PROTEIN KINASE ATM"/>
    <property type="match status" value="1"/>
</dbReference>
<evidence type="ECO:0000256" key="21">
    <source>
        <dbReference type="SAM" id="MobiDB-lite"/>
    </source>
</evidence>
<dbReference type="Pfam" id="PF02260">
    <property type="entry name" value="FATC"/>
    <property type="match status" value="1"/>
</dbReference>
<comment type="catalytic activity">
    <reaction evidence="18 20">
        <text>L-threonyl-[protein] + ATP = O-phospho-L-threonyl-[protein] + ADP + H(+)</text>
        <dbReference type="Rhea" id="RHEA:46608"/>
        <dbReference type="Rhea" id="RHEA-COMP:11060"/>
        <dbReference type="Rhea" id="RHEA-COMP:11605"/>
        <dbReference type="ChEBI" id="CHEBI:15378"/>
        <dbReference type="ChEBI" id="CHEBI:30013"/>
        <dbReference type="ChEBI" id="CHEBI:30616"/>
        <dbReference type="ChEBI" id="CHEBI:61977"/>
        <dbReference type="ChEBI" id="CHEBI:456216"/>
        <dbReference type="EC" id="2.7.11.1"/>
    </reaction>
</comment>
<dbReference type="InterPro" id="IPR044107">
    <property type="entry name" value="PIKKc_ATM"/>
</dbReference>
<dbReference type="GO" id="GO:0004674">
    <property type="term" value="F:protein serine/threonine kinase activity"/>
    <property type="evidence" value="ECO:0007669"/>
    <property type="project" value="UniProtKB-KW"/>
</dbReference>
<dbReference type="InterPro" id="IPR038980">
    <property type="entry name" value="ATM_plant"/>
</dbReference>
<protein>
    <recommendedName>
        <fullName evidence="6 20">Serine/threonine-protein kinase Tel1</fullName>
        <ecNumber evidence="5 20">2.7.11.1</ecNumber>
    </recommendedName>
</protein>
<evidence type="ECO:0000256" key="15">
    <source>
        <dbReference type="ARBA" id="ARBA00022895"/>
    </source>
</evidence>
<evidence type="ECO:0000256" key="12">
    <source>
        <dbReference type="ARBA" id="ARBA00022777"/>
    </source>
</evidence>
<evidence type="ECO:0000256" key="11">
    <source>
        <dbReference type="ARBA" id="ARBA00022763"/>
    </source>
</evidence>
<dbReference type="PROSITE" id="PS51190">
    <property type="entry name" value="FATC"/>
    <property type="match status" value="1"/>
</dbReference>
<dbReference type="InterPro" id="IPR003152">
    <property type="entry name" value="FATC_dom"/>
</dbReference>
<evidence type="ECO:0000256" key="16">
    <source>
        <dbReference type="ARBA" id="ARBA00023242"/>
    </source>
</evidence>
<dbReference type="GO" id="GO:0005634">
    <property type="term" value="C:nucleus"/>
    <property type="evidence" value="ECO:0007669"/>
    <property type="project" value="UniProtKB-SubCell"/>
</dbReference>
<dbReference type="InterPro" id="IPR016024">
    <property type="entry name" value="ARM-type_fold"/>
</dbReference>
<name>A0A6A6SWG6_9PLEO</name>
<dbReference type="GO" id="GO:0006325">
    <property type="term" value="P:chromatin organization"/>
    <property type="evidence" value="ECO:0007669"/>
    <property type="project" value="UniProtKB-KW"/>
</dbReference>
<comment type="subcellular location">
    <subcellularLocation>
        <location evidence="2 20">Chromosome</location>
        <location evidence="2 20">Telomere</location>
    </subcellularLocation>
    <subcellularLocation>
        <location evidence="1 20">Nucleus</location>
    </subcellularLocation>
</comment>
<evidence type="ECO:0000256" key="10">
    <source>
        <dbReference type="ARBA" id="ARBA00022741"/>
    </source>
</evidence>
<keyword evidence="10 20" id="KW-0547">Nucleotide-binding</keyword>
<dbReference type="InterPro" id="IPR014009">
    <property type="entry name" value="PIK_FAT"/>
</dbReference>
<evidence type="ECO:0000256" key="8">
    <source>
        <dbReference type="ARBA" id="ARBA00022527"/>
    </source>
</evidence>
<dbReference type="InterPro" id="IPR018936">
    <property type="entry name" value="PI3/4_kinase_CS"/>
</dbReference>
<dbReference type="EC" id="2.7.11.1" evidence="5 20"/>
<evidence type="ECO:0000256" key="13">
    <source>
        <dbReference type="ARBA" id="ARBA00022840"/>
    </source>
</evidence>
<organism evidence="25 26">
    <name type="scientific">Lophiostoma macrostomum CBS 122681</name>
    <dbReference type="NCBI Taxonomy" id="1314788"/>
    <lineage>
        <taxon>Eukaryota</taxon>
        <taxon>Fungi</taxon>
        <taxon>Dikarya</taxon>
        <taxon>Ascomycota</taxon>
        <taxon>Pezizomycotina</taxon>
        <taxon>Dothideomycetes</taxon>
        <taxon>Pleosporomycetidae</taxon>
        <taxon>Pleosporales</taxon>
        <taxon>Lophiostomataceae</taxon>
        <taxon>Lophiostoma</taxon>
    </lineage>
</organism>
<evidence type="ECO:0000313" key="25">
    <source>
        <dbReference type="EMBL" id="KAF2651417.1"/>
    </source>
</evidence>
<dbReference type="PROSITE" id="PS50290">
    <property type="entry name" value="PI3_4_KINASE_3"/>
    <property type="match status" value="1"/>
</dbReference>
<dbReference type="PANTHER" id="PTHR37079:SF4">
    <property type="entry name" value="SERINE_THREONINE-PROTEIN KINASE ATM"/>
    <property type="match status" value="1"/>
</dbReference>
<dbReference type="PROSITE" id="PS00916">
    <property type="entry name" value="PI3_4_KINASE_2"/>
    <property type="match status" value="1"/>
</dbReference>
<keyword evidence="9 20" id="KW-0808">Transferase</keyword>
<evidence type="ECO:0000256" key="17">
    <source>
        <dbReference type="ARBA" id="ARBA00025079"/>
    </source>
</evidence>
<dbReference type="InterPro" id="IPR021668">
    <property type="entry name" value="TAN"/>
</dbReference>
<dbReference type="GO" id="GO:0000781">
    <property type="term" value="C:chromosome, telomeric region"/>
    <property type="evidence" value="ECO:0007669"/>
    <property type="project" value="UniProtKB-SubCell"/>
</dbReference>
<evidence type="ECO:0000256" key="9">
    <source>
        <dbReference type="ARBA" id="ARBA00022679"/>
    </source>
</evidence>
<dbReference type="Pfam" id="PF00454">
    <property type="entry name" value="PI3_PI4_kinase"/>
    <property type="match status" value="1"/>
</dbReference>
<gene>
    <name evidence="25" type="ORF">K491DRAFT_696478</name>
</gene>
<keyword evidence="12 20" id="KW-0418">Kinase</keyword>
<dbReference type="PROSITE" id="PS00915">
    <property type="entry name" value="PI3_4_KINASE_1"/>
    <property type="match status" value="1"/>
</dbReference>
<dbReference type="Pfam" id="PF11640">
    <property type="entry name" value="TAN"/>
    <property type="match status" value="1"/>
</dbReference>
<dbReference type="PROSITE" id="PS51189">
    <property type="entry name" value="FAT"/>
    <property type="match status" value="1"/>
</dbReference>
<evidence type="ECO:0000313" key="26">
    <source>
        <dbReference type="Proteomes" id="UP000799324"/>
    </source>
</evidence>
<feature type="region of interest" description="Disordered" evidence="21">
    <location>
        <begin position="178"/>
        <end position="210"/>
    </location>
</feature>
<evidence type="ECO:0000256" key="7">
    <source>
        <dbReference type="ARBA" id="ARBA00022454"/>
    </source>
</evidence>
<comment type="similarity">
    <text evidence="3 20">Belongs to the PI3/PI4-kinase family. ATM subfamily.</text>
</comment>
<dbReference type="SMART" id="SM01342">
    <property type="entry name" value="TAN"/>
    <property type="match status" value="1"/>
</dbReference>
<evidence type="ECO:0000259" key="22">
    <source>
        <dbReference type="PROSITE" id="PS50290"/>
    </source>
</evidence>
<evidence type="ECO:0000256" key="14">
    <source>
        <dbReference type="ARBA" id="ARBA00022853"/>
    </source>
</evidence>
<evidence type="ECO:0000256" key="1">
    <source>
        <dbReference type="ARBA" id="ARBA00004123"/>
    </source>
</evidence>
<dbReference type="OrthoDB" id="381190at2759"/>
<dbReference type="Gene3D" id="3.30.1010.10">
    <property type="entry name" value="Phosphatidylinositol 3-kinase Catalytic Subunit, Chain A, domain 4"/>
    <property type="match status" value="1"/>
</dbReference>
<evidence type="ECO:0000256" key="20">
    <source>
        <dbReference type="RuleBase" id="RU365027"/>
    </source>
</evidence>
<dbReference type="CDD" id="cd05171">
    <property type="entry name" value="PIKKc_ATM"/>
    <property type="match status" value="1"/>
</dbReference>
<evidence type="ECO:0000256" key="19">
    <source>
        <dbReference type="ARBA" id="ARBA00048679"/>
    </source>
</evidence>
<accession>A0A6A6SWG6</accession>
<dbReference type="GO" id="GO:0005524">
    <property type="term" value="F:ATP binding"/>
    <property type="evidence" value="ECO:0007669"/>
    <property type="project" value="UniProtKB-KW"/>
</dbReference>
<dbReference type="InterPro" id="IPR000403">
    <property type="entry name" value="PI3/4_kinase_cat_dom"/>
</dbReference>
<feature type="region of interest" description="Disordered" evidence="21">
    <location>
        <begin position="853"/>
        <end position="874"/>
    </location>
</feature>
<dbReference type="InterPro" id="IPR011009">
    <property type="entry name" value="Kinase-like_dom_sf"/>
</dbReference>
<keyword evidence="14 20" id="KW-0156">Chromatin regulator</keyword>
<evidence type="ECO:0000259" key="24">
    <source>
        <dbReference type="PROSITE" id="PS51190"/>
    </source>
</evidence>
<dbReference type="GO" id="GO:0006281">
    <property type="term" value="P:DNA repair"/>
    <property type="evidence" value="ECO:0007669"/>
    <property type="project" value="InterPro"/>
</dbReference>
<dbReference type="SUPFAM" id="SSF56112">
    <property type="entry name" value="Protein kinase-like (PK-like)"/>
    <property type="match status" value="1"/>
</dbReference>
<dbReference type="GO" id="GO:0035556">
    <property type="term" value="P:intracellular signal transduction"/>
    <property type="evidence" value="ECO:0007669"/>
    <property type="project" value="UniProtKB-ARBA"/>
</dbReference>
<keyword evidence="11 20" id="KW-0227">DNA damage</keyword>
<evidence type="ECO:0000256" key="6">
    <source>
        <dbReference type="ARBA" id="ARBA00014619"/>
    </source>
</evidence>
<dbReference type="Proteomes" id="UP000799324">
    <property type="component" value="Unassembled WGS sequence"/>
</dbReference>
<comment type="subunit">
    <text evidence="4">Associates with DNA double-strand breaks.</text>
</comment>
<comment type="catalytic activity">
    <reaction evidence="19">
        <text>L-seryl-[protein] + ATP = O-phospho-L-seryl-[protein] + ADP + H(+)</text>
        <dbReference type="Rhea" id="RHEA:17989"/>
        <dbReference type="Rhea" id="RHEA-COMP:9863"/>
        <dbReference type="Rhea" id="RHEA-COMP:11604"/>
        <dbReference type="ChEBI" id="CHEBI:15378"/>
        <dbReference type="ChEBI" id="CHEBI:29999"/>
        <dbReference type="ChEBI" id="CHEBI:30616"/>
        <dbReference type="ChEBI" id="CHEBI:83421"/>
        <dbReference type="ChEBI" id="CHEBI:456216"/>
        <dbReference type="EC" id="2.7.11.1"/>
    </reaction>
</comment>
<keyword evidence="26" id="KW-1185">Reference proteome</keyword>
<feature type="compositionally biased region" description="Polar residues" evidence="21">
    <location>
        <begin position="178"/>
        <end position="204"/>
    </location>
</feature>
<keyword evidence="7 20" id="KW-0158">Chromosome</keyword>
<keyword evidence="15 20" id="KW-0779">Telomere</keyword>
<evidence type="ECO:0000256" key="5">
    <source>
        <dbReference type="ARBA" id="ARBA00012513"/>
    </source>
</evidence>
<sequence>MGVNSIQDAKVLIASSRVADRQKGLKDLIHILKHNRGKSSLEGIGNKAYLALCDTLFQCMRDERSSYLRSKAKSNSKTAASLALSAAALRHIIDSGVRTIKSSTIETIIDSIVEILPGKDGTLLKPLLEPLSKALRELLKYPPHVERLSSECWDSAVGFCIQALSGFMVEDDSSTHDSWSTGVSSRGRTPLESTDLTGVTSSRDQSGKKQIREEHVHTVEDFIQCLQLLVKASNAPVLHKADGILTFLINFLQRKATRGHAAALAAVNSILACISPHAAQLTKRTVQDLLPVLTQMWSEASLRDEILIALTYTEPHLASLMADRLMEQTAMDLESLVEVIYADYRRRQESTVLHFLEDDHLCFRHIGKAQDHTNPLHTCAFSLQSEHVRCESLWATVSAIARLSFMLDDRKRNLSQRRVDGDGAFPKRLRVTHHFHDYLRHTLEPRSNAKRAALQVVTFMVQEGLMNEDDLQSTLERLTTCISDENSVHSSWAMIGLVSAAFQPSAGDPTLLPLWVSAWQGAFRASSSVSSSRAACHLMDVLLRLGVVPFSAVSQTVQIMLLSIELSGPASLTESSSSLLTTVMQLRVAENPTHYLQTAERILSWLMSKWTPSFWHERTYSSLNAQHCNARDVLRLFHAILDRHFAPVGAAPFLVLGSVAQARAQSVCNLDLCRYLLLLDDPQSFHTFVELTSNAPEPTTTEHQHTPLETRILEYCASELERSRQRWKEWTQQNPQAITPDMLRIIANSCIIASALSELGDPDDQRALNLASAMDNFTLSCANFLSRRETEQFKVDAVLEVCCKALPDIRQLPVVSQNPFREQGTFQLAKHLSKALDDRHEVKQSFYAEDDDFMDVDEGPDSQPGRSMVDSDQDVPRHEIAARTELAALRSTCSAYCHFVSTLDHVANNGLDYIPLDFVQYLTSLQETEILRSRQFVNHLLSTHLRLHPSSCLALLDRLGDGLIDPRAREYNTSEVANGLIVEVLVGTIHVCNPSATEQEGQDLYENIAALYEYYVREMERGGVRRSLSLQKTLADFLDGLLKLHPDFEQSRRSHSPRTSLFELLAQGEVPLKYFIAQRLPAIFDGFVLAEHDKIFGDIDSNLPGLNDRTEEIAITLLVYSRLASKWHTLLRQGVYKIFYAAGRAAHATDHAKRCMEETAKARDLDGSQAMFKLLAPQIIFSWLKDNEDKAEDKYSAIPFSTFGYASLVDLLRDIESEAVGQAAMLGLEGEIHYLAAQFETSASNILSRNIAKAAAYALSWDTCKGHQRDRSMSSNTQLLRDTVGTEQYVHLVQEHFPRVLGYVLQTLNQEFKIETSLEKRPAYSLAAKAYKRMISISASSNVLNLGFQPSFNTHYLLDSIERLCRRTGYDPIEFWTPNIYSFVIRMLLDRIHPALGSLHAQSIIRKIRILVALSGDIAYRGYPLQMTLQSLRPFLSDIQTADDTLGIMQYLLDNGQGYLRENLSFMTGIGLSILISIRVFLGTSQESTTQQSQHMATMNKAQRFHAWFVSFLGSYSDTFNATDERIKAFKLITNAASRVRTEGNSVKGSEESILLKQILEDVRSGRKLLNNTSREVALDLLCQNFQPASTARDDVLGYDADLADFAPQVWSSCQRAKIGKGYLLWAGRVLGRAFGAYGEVKQSRDQSLPWSKQSASLKDSSSGKGSREAIIQKVVDLFYSDDRQEVGLAESVIRLLISRLSKDNSDYVAEMEKVIPMAIGEALNLPVPAEPETDLLQKPETLALCANPPEMKPVSRWITDLAVALCVTTSDDPILGSLPKFLLGMEQLAESFFPYILHLVLISEFEGQRTIRDTLSEAVMTWCSDSDPTTAPYVRILLHAVLYLHSQPTPKEVTRVDRDHWLQIDYLQASQAATVCGMYRSALLFAETSSGQPIVKTASRRPSVFIQPPKIPVDLQLSIYKNLDEPDSFYGVERGSSLSSVLDRLEYESDGVKSLLFRGARLDSQIRRSNAMATEDSRGMVKSLVTLNMNSVTHSLLSNDHFRDIGDDVIDSTLHTARKLGQWDIKAPEGNHSEASTLFKAFQSLHHATDTDVARKQIDRQLLATMSSLTGRGRSAKSTHASLRTLAVLNEADEVVGAPHPDQLLDIWDQMKARERWMRAGDFDDVRLLLSCRETLFSVLSSNTALQDALRVRTPTIRHMEVEALVSSSTICRRHGALQESLASITYLSDIVQECRSVGLNIETAAQHEVASVLWDQGEIETSIRMREFLIEHATFDSQDTDISLPVLLAKLGHHRAEARLAKPDTIIQENLEPAIRELKGQTQGPGPGQVFHEFALFCDKQLQIPEAAEDLARIKTVMDRKRQEYEEYSALYRTEKNKTSRETYKRSASRARNWWELDNAEYERLRKGREQFLRQCLENYLLSLHASDEYNNDALRVFSLWLEYSNTAIANEAVGRYLAKVPSGKFALLMNQLSSRLQAEDTDFQKLLCELVFRICVDHPYHGMHHIFAIQTQVGSITREDVARSKDESAKSRQRAAHNIASLLGNDKRARAYWKAIYQSDQLYHELAMFKDDSNSKQGQEIPLAKHPKSKAIVQRVPGMRVPPATLQIEVRVNCDYSDLPKIQGFRSKMSIANGLSAPKIITAVGTDGKPYKQLFKFGNDDLRQDAIMEQVFDQVSRLLKNHTATRLRNLGIRTYKVLPLSTRSGLMEFVQNTIPLHQWLMPAHETYYPSDWTSKNCRDDIEGCRQDSQTTRVKVWRKIADNFHPVLRYFLLERFQDPDEWFERRTAYTRSTAAISILGHVLGLGDRHCHNILLDEKSGEVVHIDLGVSFEAGRVLPVPEVVPFRLTRDIVDAMGYTKTEGVFQRCCEFMLETLREEKEAIMTLLNVLRYDPLVNWSVTPTKAKRMQENQDTNAANGHGTRGTPAPTPGAPGSVTSGMQVVVSGVLDADQESHKKREEQAGEAGRALSVVEKKLSKTLSTKATVNELIQQATDERNLAVLFCGWASYA</sequence>
<dbReference type="EMBL" id="MU004426">
    <property type="protein sequence ID" value="KAF2651417.1"/>
    <property type="molecule type" value="Genomic_DNA"/>
</dbReference>
<reference evidence="25" key="1">
    <citation type="journal article" date="2020" name="Stud. Mycol.">
        <title>101 Dothideomycetes genomes: a test case for predicting lifestyles and emergence of pathogens.</title>
        <authorList>
            <person name="Haridas S."/>
            <person name="Albert R."/>
            <person name="Binder M."/>
            <person name="Bloem J."/>
            <person name="Labutti K."/>
            <person name="Salamov A."/>
            <person name="Andreopoulos B."/>
            <person name="Baker S."/>
            <person name="Barry K."/>
            <person name="Bills G."/>
            <person name="Bluhm B."/>
            <person name="Cannon C."/>
            <person name="Castanera R."/>
            <person name="Culley D."/>
            <person name="Daum C."/>
            <person name="Ezra D."/>
            <person name="Gonzalez J."/>
            <person name="Henrissat B."/>
            <person name="Kuo A."/>
            <person name="Liang C."/>
            <person name="Lipzen A."/>
            <person name="Lutzoni F."/>
            <person name="Magnuson J."/>
            <person name="Mondo S."/>
            <person name="Nolan M."/>
            <person name="Ohm R."/>
            <person name="Pangilinan J."/>
            <person name="Park H.-J."/>
            <person name="Ramirez L."/>
            <person name="Alfaro M."/>
            <person name="Sun H."/>
            <person name="Tritt A."/>
            <person name="Yoshinaga Y."/>
            <person name="Zwiers L.-H."/>
            <person name="Turgeon B."/>
            <person name="Goodwin S."/>
            <person name="Spatafora J."/>
            <person name="Crous P."/>
            <person name="Grigoriev I."/>
        </authorList>
    </citation>
    <scope>NUCLEOTIDE SEQUENCE</scope>
    <source>
        <strain evidence="25">CBS 122681</strain>
    </source>
</reference>
<dbReference type="SMART" id="SM00146">
    <property type="entry name" value="PI3Kc"/>
    <property type="match status" value="1"/>
</dbReference>
<evidence type="ECO:0000256" key="18">
    <source>
        <dbReference type="ARBA" id="ARBA00047899"/>
    </source>
</evidence>
<evidence type="ECO:0000256" key="2">
    <source>
        <dbReference type="ARBA" id="ARBA00004574"/>
    </source>
</evidence>
<dbReference type="SMART" id="SM01343">
    <property type="entry name" value="FATC"/>
    <property type="match status" value="1"/>
</dbReference>
<dbReference type="SUPFAM" id="SSF48371">
    <property type="entry name" value="ARM repeat"/>
    <property type="match status" value="1"/>
</dbReference>
<feature type="domain" description="FAT" evidence="23">
    <location>
        <begin position="1869"/>
        <end position="2475"/>
    </location>
</feature>
<feature type="domain" description="PI3K/PI4K catalytic" evidence="22">
    <location>
        <begin position="2588"/>
        <end position="2901"/>
    </location>
</feature>
<dbReference type="Gene3D" id="1.10.1070.11">
    <property type="entry name" value="Phosphatidylinositol 3-/4-kinase, catalytic domain"/>
    <property type="match status" value="1"/>
</dbReference>
<dbReference type="InterPro" id="IPR036940">
    <property type="entry name" value="PI3/4_kinase_cat_sf"/>
</dbReference>
<dbReference type="FunFam" id="3.30.1010.10:FF:000019">
    <property type="entry name" value="Serine/threonine-protein kinase Tel1"/>
    <property type="match status" value="1"/>
</dbReference>
<keyword evidence="16 20" id="KW-0539">Nucleus</keyword>
<evidence type="ECO:0000256" key="4">
    <source>
        <dbReference type="ARBA" id="ARBA00011370"/>
    </source>
</evidence>
<keyword evidence="8 20" id="KW-0723">Serine/threonine-protein kinase</keyword>
<comment type="function">
    <text evidence="17 20">Serine/threonine protein kinase which activates checkpoint signaling upon genotoxic stresses such as ionizing radiation (IR), ultraviolet light (UV), or DNA replication stalling, thereby acting as a DNA damage sensor. Recognizes the substrate consensus sequence [ST]-Q. Phosphorylates histone H2A to form H2AS128ph (gamma-H2A) at sites of DNA damage, involved in the regulation of DNA damage response mechanism. Required for the control of telomere length and genome stability.</text>
</comment>
<keyword evidence="13 20" id="KW-0067">ATP-binding</keyword>
<feature type="domain" description="FATC" evidence="24">
    <location>
        <begin position="2939"/>
        <end position="2971"/>
    </location>
</feature>